<dbReference type="EMBL" id="ADLK01000019">
    <property type="protein sequence ID" value="KMW20059.1"/>
    <property type="molecule type" value="Genomic_DNA"/>
</dbReference>
<dbReference type="PATRIC" id="fig|742734.4.peg.2227"/>
<dbReference type="Proteomes" id="UP000037392">
    <property type="component" value="Unassembled WGS sequence"/>
</dbReference>
<dbReference type="RefSeq" id="WP_048929794.1">
    <property type="nucleotide sequence ID" value="NZ_KQ235877.1"/>
</dbReference>
<dbReference type="AlphaFoldDB" id="A0A0J9C6J8"/>
<evidence type="ECO:0000313" key="2">
    <source>
        <dbReference type="Proteomes" id="UP000037392"/>
    </source>
</evidence>
<proteinExistence type="predicted"/>
<name>A0A0J9C6J8_9FIRM</name>
<dbReference type="OrthoDB" id="2087852at2"/>
<sequence length="253" mass="29968">MIKIIDKIFEQNSFALLTKAMKKFTEKEHGTNEEKFMDNLSKDGKTVLRRIYVNEQDEMYFLLGGKLNENTLNEVIAICAEAEVSREIRKSYRSNWGLLYLTPVDKTLTWEQQKRVMQIEENKYFCRKYVLWYSDGEKESLEELCQGNYSSKNLNSIVENYDFFSQFKNSGHKGYECLSRIYIKLPFMNLSDLETTDQTVLEVVKKKLDEFHPELFYKLQNGDVESIEDYVNLSEKEEREIQKILNNLKAETK</sequence>
<accession>A0A0J9C6J8</accession>
<dbReference type="InterPro" id="IPR046905">
    <property type="entry name" value="ABC-3C_MC1"/>
</dbReference>
<organism evidence="1 2">
    <name type="scientific">[Clostridium] citroniae WAL-19142</name>
    <dbReference type="NCBI Taxonomy" id="742734"/>
    <lineage>
        <taxon>Bacteria</taxon>
        <taxon>Bacillati</taxon>
        <taxon>Bacillota</taxon>
        <taxon>Clostridia</taxon>
        <taxon>Lachnospirales</taxon>
        <taxon>Lachnospiraceae</taxon>
        <taxon>Enterocloster</taxon>
    </lineage>
</organism>
<comment type="caution">
    <text evidence="1">The sequence shown here is derived from an EMBL/GenBank/DDBJ whole genome shotgun (WGS) entry which is preliminary data.</text>
</comment>
<reference evidence="1 2" key="1">
    <citation type="submission" date="2011-04" db="EMBL/GenBank/DDBJ databases">
        <title>The Genome Sequence of Clostridium citroniae WAL-19142.</title>
        <authorList>
            <consortium name="The Broad Institute Genome Sequencing Platform"/>
            <person name="Earl A."/>
            <person name="Ward D."/>
            <person name="Feldgarden M."/>
            <person name="Gevers D."/>
            <person name="Warren Y.A."/>
            <person name="Tyrrell K.L."/>
            <person name="Citron D.M."/>
            <person name="Goldstein E.J."/>
            <person name="Daigneault M."/>
            <person name="Allen-Vercoe E."/>
            <person name="Young S.K."/>
            <person name="Zeng Q."/>
            <person name="Gargeya S."/>
            <person name="Fitzgerald M."/>
            <person name="Haas B."/>
            <person name="Abouelleil A."/>
            <person name="Alvarado L."/>
            <person name="Arachchi H.M."/>
            <person name="Berlin A."/>
            <person name="Brown A."/>
            <person name="Chapman S.B."/>
            <person name="Chen Z."/>
            <person name="Dunbar C."/>
            <person name="Freedman E."/>
            <person name="Gearin G."/>
            <person name="Gellesch M."/>
            <person name="Goldberg J."/>
            <person name="Griggs A."/>
            <person name="Gujja S."/>
            <person name="Heilman E.R."/>
            <person name="Heiman D."/>
            <person name="Howarth C."/>
            <person name="Larson L."/>
            <person name="Lui A."/>
            <person name="MacDonald P.J."/>
            <person name="Mehta T."/>
            <person name="Montmayeur A."/>
            <person name="Murphy C."/>
            <person name="Neiman D."/>
            <person name="Pearson M."/>
            <person name="Priest M."/>
            <person name="Roberts A."/>
            <person name="Saif S."/>
            <person name="Shea T."/>
            <person name="Shenoy N."/>
            <person name="Sisk P."/>
            <person name="Stolte C."/>
            <person name="Sykes S."/>
            <person name="White J."/>
            <person name="Yandava C."/>
            <person name="Wortman J."/>
            <person name="Nusbaum C."/>
            <person name="Birren B."/>
        </authorList>
    </citation>
    <scope>NUCLEOTIDE SEQUENCE [LARGE SCALE GENOMIC DNA]</scope>
    <source>
        <strain evidence="1 2">WAL-19142</strain>
    </source>
</reference>
<dbReference type="GeneID" id="93161986"/>
<gene>
    <name evidence="1" type="ORF">HMPREF9470_02074</name>
</gene>
<evidence type="ECO:0000313" key="1">
    <source>
        <dbReference type="EMBL" id="KMW20059.1"/>
    </source>
</evidence>
<protein>
    <submittedName>
        <fullName evidence="1">Uncharacterized protein</fullName>
    </submittedName>
</protein>
<dbReference type="Pfam" id="PF20289">
    <property type="entry name" value="MComp1"/>
    <property type="match status" value="1"/>
</dbReference>